<accession>A0ABR2W4W5</accession>
<feature type="region of interest" description="Disordered" evidence="1">
    <location>
        <begin position="182"/>
        <end position="204"/>
    </location>
</feature>
<sequence>MYSAPSTISLPNSENDIIPNNCAKSTRKHKTSSSFINIIASTYQGNIEANIRAMDSLFNTNFHEWIRNDRNVHCIALRLRSMDAEFELRQLASVMQWIATGWPENRCRTLFQLITANWSEEKRRRLASELLLSSGSPRLWTSKNSEINCDRCYRPRVARSMRIRSHAPFTYLPRDVELKRTTESSSLPTASHNSDLAPSSSSSH</sequence>
<gene>
    <name evidence="2" type="ORF">K7432_004913</name>
</gene>
<name>A0ABR2W4W5_9FUNG</name>
<proteinExistence type="predicted"/>
<dbReference type="Proteomes" id="UP001479436">
    <property type="component" value="Unassembled WGS sequence"/>
</dbReference>
<organism evidence="2 3">
    <name type="scientific">Basidiobolus ranarum</name>
    <dbReference type="NCBI Taxonomy" id="34480"/>
    <lineage>
        <taxon>Eukaryota</taxon>
        <taxon>Fungi</taxon>
        <taxon>Fungi incertae sedis</taxon>
        <taxon>Zoopagomycota</taxon>
        <taxon>Entomophthoromycotina</taxon>
        <taxon>Basidiobolomycetes</taxon>
        <taxon>Basidiobolales</taxon>
        <taxon>Basidiobolaceae</taxon>
        <taxon>Basidiobolus</taxon>
    </lineage>
</organism>
<evidence type="ECO:0000313" key="2">
    <source>
        <dbReference type="EMBL" id="KAK9719250.1"/>
    </source>
</evidence>
<keyword evidence="3" id="KW-1185">Reference proteome</keyword>
<dbReference type="EMBL" id="JASJQH010007055">
    <property type="protein sequence ID" value="KAK9719250.1"/>
    <property type="molecule type" value="Genomic_DNA"/>
</dbReference>
<reference evidence="2 3" key="1">
    <citation type="submission" date="2023-04" db="EMBL/GenBank/DDBJ databases">
        <title>Genome of Basidiobolus ranarum AG-B5.</title>
        <authorList>
            <person name="Stajich J.E."/>
            <person name="Carter-House D."/>
            <person name="Gryganskyi A."/>
        </authorList>
    </citation>
    <scope>NUCLEOTIDE SEQUENCE [LARGE SCALE GENOMIC DNA]</scope>
    <source>
        <strain evidence="2 3">AG-B5</strain>
    </source>
</reference>
<protein>
    <submittedName>
        <fullName evidence="2">Uncharacterized protein</fullName>
    </submittedName>
</protein>
<evidence type="ECO:0000256" key="1">
    <source>
        <dbReference type="SAM" id="MobiDB-lite"/>
    </source>
</evidence>
<evidence type="ECO:0000313" key="3">
    <source>
        <dbReference type="Proteomes" id="UP001479436"/>
    </source>
</evidence>
<feature type="compositionally biased region" description="Polar residues" evidence="1">
    <location>
        <begin position="183"/>
        <end position="204"/>
    </location>
</feature>
<comment type="caution">
    <text evidence="2">The sequence shown here is derived from an EMBL/GenBank/DDBJ whole genome shotgun (WGS) entry which is preliminary data.</text>
</comment>